<dbReference type="GO" id="GO:0004425">
    <property type="term" value="F:indole-3-glycerol-phosphate synthase activity"/>
    <property type="evidence" value="ECO:0007669"/>
    <property type="project" value="UniProtKB-UniRule"/>
</dbReference>
<reference evidence="11 12" key="1">
    <citation type="submission" date="2016-07" db="EMBL/GenBank/DDBJ databases">
        <title>Caryophanon latum genome sequencing.</title>
        <authorList>
            <person name="Verma A."/>
            <person name="Pal Y."/>
            <person name="Krishnamurthi S."/>
        </authorList>
    </citation>
    <scope>NUCLEOTIDE SEQUENCE [LARGE SCALE GENOMIC DNA]</scope>
    <source>
        <strain evidence="11 12">DSM 14151</strain>
    </source>
</reference>
<dbReference type="InterPro" id="IPR013785">
    <property type="entry name" value="Aldolase_TIM"/>
</dbReference>
<dbReference type="OrthoDB" id="9804217at2"/>
<dbReference type="InterPro" id="IPR011060">
    <property type="entry name" value="RibuloseP-bd_barrel"/>
</dbReference>
<keyword evidence="8 9" id="KW-0456">Lyase</keyword>
<dbReference type="NCBIfam" id="NF001377">
    <property type="entry name" value="PRK00278.2-4"/>
    <property type="match status" value="1"/>
</dbReference>
<keyword evidence="12" id="KW-1185">Reference proteome</keyword>
<evidence type="ECO:0000313" key="11">
    <source>
        <dbReference type="EMBL" id="OCS86706.1"/>
    </source>
</evidence>
<dbReference type="Gene3D" id="3.20.20.70">
    <property type="entry name" value="Aldolase class I"/>
    <property type="match status" value="1"/>
</dbReference>
<dbReference type="CDD" id="cd00331">
    <property type="entry name" value="IGPS"/>
    <property type="match status" value="1"/>
</dbReference>
<dbReference type="PANTHER" id="PTHR22854:SF2">
    <property type="entry name" value="INDOLE-3-GLYCEROL-PHOSPHATE SYNTHASE"/>
    <property type="match status" value="1"/>
</dbReference>
<evidence type="ECO:0000256" key="8">
    <source>
        <dbReference type="ARBA" id="ARBA00023239"/>
    </source>
</evidence>
<dbReference type="Proteomes" id="UP000093482">
    <property type="component" value="Unassembled WGS sequence"/>
</dbReference>
<evidence type="ECO:0000259" key="10">
    <source>
        <dbReference type="Pfam" id="PF00218"/>
    </source>
</evidence>
<protein>
    <recommendedName>
        <fullName evidence="9">Indole-3-glycerol phosphate synthase</fullName>
        <shortName evidence="9">IGPS</shortName>
        <ecNumber evidence="9">4.1.1.48</ecNumber>
    </recommendedName>
</protein>
<dbReference type="InterPro" id="IPR001468">
    <property type="entry name" value="Indole-3-GlycerolPSynthase_CS"/>
</dbReference>
<evidence type="ECO:0000256" key="2">
    <source>
        <dbReference type="ARBA" id="ARBA00004696"/>
    </source>
</evidence>
<accession>A0A1C0YHQ1</accession>
<feature type="domain" description="Indole-3-glycerol phosphate synthase" evidence="10">
    <location>
        <begin position="5"/>
        <end position="253"/>
    </location>
</feature>
<evidence type="ECO:0000256" key="3">
    <source>
        <dbReference type="ARBA" id="ARBA00008737"/>
    </source>
</evidence>
<dbReference type="NCBIfam" id="NF001371">
    <property type="entry name" value="PRK00278.1-3"/>
    <property type="match status" value="1"/>
</dbReference>
<dbReference type="FunFam" id="3.20.20.70:FF:000024">
    <property type="entry name" value="Indole-3-glycerol phosphate synthase"/>
    <property type="match status" value="1"/>
</dbReference>
<dbReference type="EMBL" id="MATO01000061">
    <property type="protein sequence ID" value="OCS86706.1"/>
    <property type="molecule type" value="Genomic_DNA"/>
</dbReference>
<evidence type="ECO:0000256" key="7">
    <source>
        <dbReference type="ARBA" id="ARBA00023141"/>
    </source>
</evidence>
<dbReference type="InterPro" id="IPR013798">
    <property type="entry name" value="Indole-3-glycerol_P_synth_dom"/>
</dbReference>
<sequence length="261" mass="28144">MTILTEILAQKEVELVTLKAQAPTEVAVEKKRPSLFETLRSSTHVQVIAEMKRASPSKGLIAEGANPVAQASAYEQAGAACVSVLTDEKYFKGSFADLKNVANAIDIPLLCKDFVIDEVQIDYAKAAGASVVLLIVAALNDEQLDRLHRYATSLSLDVLVETHNVEELQRALAINAKIIGVNNRNLHDFSIDLAHTEEIAAVFPFDEERVFISESGIWTSEDAARVAKAGARAVLVGESLMKSDSVQGAIHALRVPLGVAQ</sequence>
<comment type="caution">
    <text evidence="11">The sequence shown here is derived from an EMBL/GenBank/DDBJ whole genome shotgun (WGS) entry which is preliminary data.</text>
</comment>
<comment type="similarity">
    <text evidence="3 9">Belongs to the TrpC family.</text>
</comment>
<evidence type="ECO:0000256" key="9">
    <source>
        <dbReference type="HAMAP-Rule" id="MF_00134"/>
    </source>
</evidence>
<comment type="catalytic activity">
    <reaction evidence="1 9">
        <text>1-(2-carboxyphenylamino)-1-deoxy-D-ribulose 5-phosphate + H(+) = (1S,2R)-1-C-(indol-3-yl)glycerol 3-phosphate + CO2 + H2O</text>
        <dbReference type="Rhea" id="RHEA:23476"/>
        <dbReference type="ChEBI" id="CHEBI:15377"/>
        <dbReference type="ChEBI" id="CHEBI:15378"/>
        <dbReference type="ChEBI" id="CHEBI:16526"/>
        <dbReference type="ChEBI" id="CHEBI:58613"/>
        <dbReference type="ChEBI" id="CHEBI:58866"/>
        <dbReference type="EC" id="4.1.1.48"/>
    </reaction>
</comment>
<evidence type="ECO:0000256" key="5">
    <source>
        <dbReference type="ARBA" id="ARBA00022793"/>
    </source>
</evidence>
<evidence type="ECO:0000256" key="6">
    <source>
        <dbReference type="ARBA" id="ARBA00022822"/>
    </source>
</evidence>
<organism evidence="11 12">
    <name type="scientific">Caryophanon latum</name>
    <dbReference type="NCBI Taxonomy" id="33977"/>
    <lineage>
        <taxon>Bacteria</taxon>
        <taxon>Bacillati</taxon>
        <taxon>Bacillota</taxon>
        <taxon>Bacilli</taxon>
        <taxon>Bacillales</taxon>
        <taxon>Caryophanaceae</taxon>
        <taxon>Caryophanon</taxon>
    </lineage>
</organism>
<comment type="pathway">
    <text evidence="2 9">Amino-acid biosynthesis; L-tryptophan biosynthesis; L-tryptophan from chorismate: step 4/5.</text>
</comment>
<dbReference type="PANTHER" id="PTHR22854">
    <property type="entry name" value="TRYPTOPHAN BIOSYNTHESIS PROTEIN"/>
    <property type="match status" value="1"/>
</dbReference>
<dbReference type="InterPro" id="IPR045186">
    <property type="entry name" value="Indole-3-glycerol_P_synth"/>
</dbReference>
<keyword evidence="7 9" id="KW-0057">Aromatic amino acid biosynthesis</keyword>
<dbReference type="GO" id="GO:0000162">
    <property type="term" value="P:L-tryptophan biosynthetic process"/>
    <property type="evidence" value="ECO:0007669"/>
    <property type="project" value="UniProtKB-UniRule"/>
</dbReference>
<keyword evidence="5 9" id="KW-0210">Decarboxylase</keyword>
<proteinExistence type="inferred from homology"/>
<dbReference type="EC" id="4.1.1.48" evidence="9"/>
<dbReference type="RefSeq" id="WP_066466078.1">
    <property type="nucleotide sequence ID" value="NZ_MATO01000061.1"/>
</dbReference>
<keyword evidence="4 9" id="KW-0028">Amino-acid biosynthesis</keyword>
<evidence type="ECO:0000256" key="4">
    <source>
        <dbReference type="ARBA" id="ARBA00022605"/>
    </source>
</evidence>
<dbReference type="SUPFAM" id="SSF51366">
    <property type="entry name" value="Ribulose-phoshate binding barrel"/>
    <property type="match status" value="1"/>
</dbReference>
<keyword evidence="6 9" id="KW-0822">Tryptophan biosynthesis</keyword>
<dbReference type="PROSITE" id="PS00614">
    <property type="entry name" value="IGPS"/>
    <property type="match status" value="1"/>
</dbReference>
<evidence type="ECO:0000313" key="12">
    <source>
        <dbReference type="Proteomes" id="UP000093482"/>
    </source>
</evidence>
<gene>
    <name evidence="9" type="primary">trpC</name>
    <name evidence="11" type="ORF">A6K76_14450</name>
</gene>
<name>A0A1C0YHQ1_9BACL</name>
<dbReference type="HAMAP" id="MF_00134_B">
    <property type="entry name" value="IGPS_B"/>
    <property type="match status" value="1"/>
</dbReference>
<dbReference type="AlphaFoldDB" id="A0A1C0YHQ1"/>
<dbReference type="Pfam" id="PF00218">
    <property type="entry name" value="IGPS"/>
    <property type="match status" value="1"/>
</dbReference>
<dbReference type="GO" id="GO:0004640">
    <property type="term" value="F:phosphoribosylanthranilate isomerase activity"/>
    <property type="evidence" value="ECO:0007669"/>
    <property type="project" value="TreeGrafter"/>
</dbReference>
<evidence type="ECO:0000256" key="1">
    <source>
        <dbReference type="ARBA" id="ARBA00001633"/>
    </source>
</evidence>
<dbReference type="UniPathway" id="UPA00035">
    <property type="reaction ID" value="UER00043"/>
</dbReference>